<name>A0ABY8A7V1_9ACTN</name>
<organism evidence="2 3">
    <name type="scientific">Streptomyces yunnanensis</name>
    <dbReference type="NCBI Taxonomy" id="156453"/>
    <lineage>
        <taxon>Bacteria</taxon>
        <taxon>Bacillati</taxon>
        <taxon>Actinomycetota</taxon>
        <taxon>Actinomycetes</taxon>
        <taxon>Kitasatosporales</taxon>
        <taxon>Streptomycetaceae</taxon>
        <taxon>Streptomyces</taxon>
    </lineage>
</organism>
<feature type="region of interest" description="Disordered" evidence="1">
    <location>
        <begin position="67"/>
        <end position="90"/>
    </location>
</feature>
<reference evidence="2 3" key="1">
    <citation type="submission" date="2022-03" db="EMBL/GenBank/DDBJ databases">
        <title>Streptomyces yunnanensis P86,complete genome.</title>
        <authorList>
            <person name="Chen S."/>
            <person name="Zhang Q."/>
        </authorList>
    </citation>
    <scope>NUCLEOTIDE SEQUENCE [LARGE SCALE GENOMIC DNA]</scope>
    <source>
        <strain evidence="2 3">P86</strain>
    </source>
</reference>
<evidence type="ECO:0000313" key="3">
    <source>
        <dbReference type="Proteomes" id="UP001218629"/>
    </source>
</evidence>
<feature type="compositionally biased region" description="Low complexity" evidence="1">
    <location>
        <begin position="67"/>
        <end position="81"/>
    </location>
</feature>
<gene>
    <name evidence="2" type="ORF">MOV08_11405</name>
</gene>
<sequence>MRLRTEVLCGRSVSAVVERVAHPGDGFLGAALPSQQMDGLSRDVEAARERAGRPRLLARVSVALGPGPLGRRPGRALPALRTGRRPPPPV</sequence>
<protein>
    <submittedName>
        <fullName evidence="2">Uncharacterized protein</fullName>
    </submittedName>
</protein>
<keyword evidence="3" id="KW-1185">Reference proteome</keyword>
<dbReference type="Proteomes" id="UP001218629">
    <property type="component" value="Chromosome"/>
</dbReference>
<evidence type="ECO:0000313" key="2">
    <source>
        <dbReference type="EMBL" id="WEB39821.1"/>
    </source>
</evidence>
<dbReference type="EMBL" id="CP095749">
    <property type="protein sequence ID" value="WEB39821.1"/>
    <property type="molecule type" value="Genomic_DNA"/>
</dbReference>
<dbReference type="RefSeq" id="WP_275307363.1">
    <property type="nucleotide sequence ID" value="NZ_CP095749.1"/>
</dbReference>
<proteinExistence type="predicted"/>
<evidence type="ECO:0000256" key="1">
    <source>
        <dbReference type="SAM" id="MobiDB-lite"/>
    </source>
</evidence>
<accession>A0ABY8A7V1</accession>